<reference evidence="1" key="1">
    <citation type="journal article" date="2025" name="Int. J. Syst. Evol. Microbiol.">
        <title>Inconstantimicrobium mannanitabidum sp. nov., a novel member of the family Clostridiaceae isolated from anoxic soil under the treatment of reductive soil disinfestation.</title>
        <authorList>
            <person name="Ueki A."/>
            <person name="Tonouchi A."/>
            <person name="Honma S."/>
            <person name="Kaku N."/>
            <person name="Ueki K."/>
        </authorList>
    </citation>
    <scope>NUCLEOTIDE SEQUENCE</scope>
    <source>
        <strain evidence="1">TW13</strain>
    </source>
</reference>
<name>A0ACB5RGI7_9CLOT</name>
<accession>A0ACB5RGI7</accession>
<comment type="caution">
    <text evidence="1">The sequence shown here is derived from an EMBL/GenBank/DDBJ whole genome shotgun (WGS) entry which is preliminary data.</text>
</comment>
<evidence type="ECO:0000313" key="1">
    <source>
        <dbReference type="EMBL" id="GKX68195.1"/>
    </source>
</evidence>
<dbReference type="Proteomes" id="UP001058074">
    <property type="component" value="Unassembled WGS sequence"/>
</dbReference>
<protein>
    <submittedName>
        <fullName evidence="1">Uncharacterized protein</fullName>
    </submittedName>
</protein>
<gene>
    <name evidence="1" type="ORF">rsdtw13_34530</name>
</gene>
<proteinExistence type="predicted"/>
<keyword evidence="2" id="KW-1185">Reference proteome</keyword>
<organism evidence="1 2">
    <name type="scientific">Inconstantimicrobium mannanitabidum</name>
    <dbReference type="NCBI Taxonomy" id="1604901"/>
    <lineage>
        <taxon>Bacteria</taxon>
        <taxon>Bacillati</taxon>
        <taxon>Bacillota</taxon>
        <taxon>Clostridia</taxon>
        <taxon>Eubacteriales</taxon>
        <taxon>Clostridiaceae</taxon>
        <taxon>Inconstantimicrobium</taxon>
    </lineage>
</organism>
<dbReference type="EMBL" id="BROD01000001">
    <property type="protein sequence ID" value="GKX68195.1"/>
    <property type="molecule type" value="Genomic_DNA"/>
</dbReference>
<evidence type="ECO:0000313" key="2">
    <source>
        <dbReference type="Proteomes" id="UP001058074"/>
    </source>
</evidence>
<sequence length="45" mass="5149">MMLGSKSKQNYIEGFNGIAINWGSVTIKLVSFYHRSIKNNEKMGR</sequence>